<name>A0A221K269_9RHOB</name>
<proteinExistence type="predicted"/>
<evidence type="ECO:0000313" key="1">
    <source>
        <dbReference type="EMBL" id="ASM72927.1"/>
    </source>
</evidence>
<protein>
    <submittedName>
        <fullName evidence="1">Uncharacterized protein</fullName>
    </submittedName>
</protein>
<keyword evidence="2" id="KW-1185">Reference proteome</keyword>
<organism evidence="1 2">
    <name type="scientific">Pseudosulfitobacter pseudonitzschiae</name>
    <dbReference type="NCBI Taxonomy" id="1402135"/>
    <lineage>
        <taxon>Bacteria</taxon>
        <taxon>Pseudomonadati</taxon>
        <taxon>Pseudomonadota</taxon>
        <taxon>Alphaproteobacteria</taxon>
        <taxon>Rhodobacterales</taxon>
        <taxon>Roseobacteraceae</taxon>
        <taxon>Pseudosulfitobacter</taxon>
    </lineage>
</organism>
<dbReference type="EMBL" id="CP022415">
    <property type="protein sequence ID" value="ASM72927.1"/>
    <property type="molecule type" value="Genomic_DNA"/>
</dbReference>
<accession>A0A221K269</accession>
<reference evidence="1 2" key="1">
    <citation type="submission" date="2017-07" db="EMBL/GenBank/DDBJ databases">
        <title>Genome Sequence of Sulfitobacter pseudonitzschiae Strain SMR1 Isolated from a culture of the Diatom Skeletonema marinoi.</title>
        <authorList>
            <person name="Topel M."/>
            <person name="Pinder M.I.M."/>
            <person name="Johansson O.N."/>
            <person name="Kourtchenko O."/>
            <person name="Godhe A."/>
            <person name="Clarke A.K."/>
        </authorList>
    </citation>
    <scope>NUCLEOTIDE SEQUENCE [LARGE SCALE GENOMIC DNA]</scope>
    <source>
        <strain evidence="1 2">SMR1</strain>
    </source>
</reference>
<gene>
    <name evidence="1" type="ORF">SULPSESMR1_02126</name>
</gene>
<evidence type="ECO:0000313" key="2">
    <source>
        <dbReference type="Proteomes" id="UP000199754"/>
    </source>
</evidence>
<dbReference type="KEGG" id="spse:SULPSESMR1_02126"/>
<dbReference type="OrthoDB" id="7874264at2"/>
<dbReference type="Proteomes" id="UP000199754">
    <property type="component" value="Chromosome"/>
</dbReference>
<sequence>MQSFKFRPWGRPSWLRAKYDEEKWSFIACHGFEKRSAKSVVASTTSSDEVFFIRIDDPLLGQTEEQAERERAYSTNLEIMTANCSANIHQVREPLKASIDTIRTICERAGAASGNVVLDITSLPKRWFFPMVRFLVQNPDVLNLQVIYTKGDVHAEALSVNPETLRVLPTFMSEDDRDDHDFAFVGVGFHTHSMMQLFGDDKAMSLQLLFPFPPGPPGIHRNWKFVQEVEMKVQRDDSLLEGSDPISYLHLDSMDVSQTFDAIKIVTEGGDRTSVMAPYGPKPFSLAMCLFAIASERSGKAEVPVYYSQPQKYAVNYTNDVALRHDTLDSWAYAVKKDGKFIYEL</sequence>
<dbReference type="AlphaFoldDB" id="A0A221K269"/>
<dbReference type="RefSeq" id="WP_089420771.1">
    <property type="nucleotide sequence ID" value="NZ_CP022415.1"/>
</dbReference>